<dbReference type="InterPro" id="IPR003963">
    <property type="entry name" value="Bi-component_toxin_staph"/>
</dbReference>
<dbReference type="NCBIfam" id="TIGR01002">
    <property type="entry name" value="hlyII"/>
    <property type="match status" value="1"/>
</dbReference>
<sequence length="338" mass="38749">MIKQLCKNITICSLAISTALTVFPASSHAKIQSEIKQVSEKNLDGDTKMYTRTATTSDTEKKISQSLQFNFLTEPNYDKETVFIKAKGTIGSGLKILEPNGYWSSTLRWPGSYSVSIQNVDDNKNTEVTDFAPKNQDESRDVKYTYGYKTGGDFSINRGGLTGNITKESNYSETISYQQPSYRTLLDESTTNKGVGWKVEAHLINNMGHDHTRQLTNDSDNRTKNEIFSLTRTGKLWAKDNFTRKNKMPVTVSEGFNPEFLAVMSHDKKDKSKSKFVVHYKRSMDDYKMNWNRHGFWGYWSGENHVDQKEEKLSALYEVDWNTHDVKFIKVLNDNEKK</sequence>
<evidence type="ECO:0000259" key="4">
    <source>
        <dbReference type="Pfam" id="PF07968"/>
    </source>
</evidence>
<dbReference type="Pfam" id="PF07968">
    <property type="entry name" value="Leukocidin"/>
    <property type="match status" value="1"/>
</dbReference>
<dbReference type="PRINTS" id="PR01468">
    <property type="entry name" value="BICOMPNTOXIN"/>
</dbReference>
<evidence type="ECO:0000313" key="6">
    <source>
        <dbReference type="Proteomes" id="UP000044616"/>
    </source>
</evidence>
<dbReference type="AlphaFoldDB" id="A0A077UMY9"/>
<dbReference type="InterPro" id="IPR036435">
    <property type="entry name" value="Leukocidin/porin_MspA_sf"/>
</dbReference>
<dbReference type="Gene3D" id="2.70.240.10">
    <property type="entry name" value="Leukocidin/porin MspA"/>
    <property type="match status" value="1"/>
</dbReference>
<evidence type="ECO:0000256" key="1">
    <source>
        <dbReference type="ARBA" id="ARBA00009831"/>
    </source>
</evidence>
<dbReference type="EMBL" id="CCEH01000019">
    <property type="protein sequence ID" value="CDR28883.1"/>
    <property type="molecule type" value="Genomic_DNA"/>
</dbReference>
<evidence type="ECO:0000256" key="2">
    <source>
        <dbReference type="ARBA" id="ARBA00022729"/>
    </source>
</evidence>
<feature type="domain" description="Leukocidin/Hemolysin toxin" evidence="4">
    <location>
        <begin position="65"/>
        <end position="323"/>
    </location>
</feature>
<dbReference type="SUPFAM" id="SSF56959">
    <property type="entry name" value="Leukocidin-like"/>
    <property type="match status" value="1"/>
</dbReference>
<dbReference type="Proteomes" id="UP000044616">
    <property type="component" value="Unassembled WGS sequence"/>
</dbReference>
<feature type="signal peptide" evidence="3">
    <location>
        <begin position="1"/>
        <end position="29"/>
    </location>
</feature>
<evidence type="ECO:0000256" key="3">
    <source>
        <dbReference type="SAM" id="SignalP"/>
    </source>
</evidence>
<dbReference type="InterPro" id="IPR016183">
    <property type="entry name" value="Leukocidin/Hemolysin_toxin"/>
</dbReference>
<reference evidence="5 6" key="1">
    <citation type="submission" date="2014-05" db="EMBL/GenBank/DDBJ databases">
        <authorList>
            <person name="Aslett A.Martin."/>
            <person name="De Silva Nishadi"/>
        </authorList>
    </citation>
    <scope>NUCLEOTIDE SEQUENCE [LARGE SCALE GENOMIC DNA]</scope>
</reference>
<protein>
    <submittedName>
        <fullName evidence="5">Leukocidin F subunit</fullName>
    </submittedName>
</protein>
<comment type="similarity">
    <text evidence="1">Belongs to the aerolysin family.</text>
</comment>
<accession>A0A077UMY9</accession>
<organism evidence="5 6">
    <name type="scientific">Staphylococcus schweitzeri</name>
    <dbReference type="NCBI Taxonomy" id="1654388"/>
    <lineage>
        <taxon>Bacteria</taxon>
        <taxon>Bacillati</taxon>
        <taxon>Bacillota</taxon>
        <taxon>Bacilli</taxon>
        <taxon>Bacillales</taxon>
        <taxon>Staphylococcaceae</taxon>
        <taxon>Staphylococcus</taxon>
    </lineage>
</organism>
<dbReference type="GO" id="GO:0005576">
    <property type="term" value="C:extracellular region"/>
    <property type="evidence" value="ECO:0007669"/>
    <property type="project" value="InterPro"/>
</dbReference>
<feature type="chain" id="PRO_5001725102" evidence="3">
    <location>
        <begin position="30"/>
        <end position="338"/>
    </location>
</feature>
<dbReference type="RefSeq" id="WP_047531504.1">
    <property type="nucleotide sequence ID" value="NZ_CCEH01000019.1"/>
</dbReference>
<keyword evidence="2 3" id="KW-0732">Signal</keyword>
<proteinExistence type="inferred from homology"/>
<dbReference type="GO" id="GO:0051715">
    <property type="term" value="P:cytolysis in another organism"/>
    <property type="evidence" value="ECO:0007669"/>
    <property type="project" value="InterPro"/>
</dbReference>
<gene>
    <name evidence="5" type="ORF">ERS140147_02063</name>
</gene>
<name>A0A077UMY9_9STAP</name>
<evidence type="ECO:0000313" key="5">
    <source>
        <dbReference type="EMBL" id="CDR28883.1"/>
    </source>
</evidence>